<gene>
    <name evidence="1" type="ORF">ACFYNZ_00705</name>
</gene>
<protein>
    <recommendedName>
        <fullName evidence="3">Apea-like HEPN domain-containing protein</fullName>
    </recommendedName>
</protein>
<dbReference type="Proteomes" id="UP001601197">
    <property type="component" value="Unassembled WGS sequence"/>
</dbReference>
<proteinExistence type="predicted"/>
<sequence>MSQEPISPPRIVRFFITLPEPLAIPDGYTWHKAFDHNPGQGYVQQFVNLVFMQSNGTSRARGSMTAALEALNRITENSGDDGSSDMDAITGQYTTVVATTVEDRTPDAASRWDSPQDIPAELDPLNRCIEEIAHFTRSYRTALEAPCIVPTYEKLGPMIPYEIGHLVPVQSESGEETGFRMTEWGDSGVLMLDHANFSDFPAGNELEAEHEGRMDHYGEMLRRGNPLILWKERFIEARTALYREGRYGTAVTLSNTASEVLLDGLLAVLYWEAGKKPEEVAEVFAEGRLARRVKRNFSELLGGNWSLDGAGPVSNWFHKCYRLRHRVVHGGYSPTRLEAQTAIDATLTLSSYCSDRLIQQKKKFPRTVMMVIAEEGLRARGKWCQFMRKFKHDVAPTEPSWLDASHLWRNEMYDALLSGD</sequence>
<evidence type="ECO:0000313" key="2">
    <source>
        <dbReference type="Proteomes" id="UP001601197"/>
    </source>
</evidence>
<dbReference type="RefSeq" id="WP_388341727.1">
    <property type="nucleotide sequence ID" value="NZ_JBIAFJ010000001.1"/>
</dbReference>
<organism evidence="1 2">
    <name type="scientific">Streptomyces kebangsaanensis</name>
    <dbReference type="NCBI Taxonomy" id="864058"/>
    <lineage>
        <taxon>Bacteria</taxon>
        <taxon>Bacillati</taxon>
        <taxon>Actinomycetota</taxon>
        <taxon>Actinomycetes</taxon>
        <taxon>Kitasatosporales</taxon>
        <taxon>Streptomycetaceae</taxon>
        <taxon>Streptomyces</taxon>
    </lineage>
</organism>
<evidence type="ECO:0008006" key="3">
    <source>
        <dbReference type="Google" id="ProtNLM"/>
    </source>
</evidence>
<comment type="caution">
    <text evidence="1">The sequence shown here is derived from an EMBL/GenBank/DDBJ whole genome shotgun (WGS) entry which is preliminary data.</text>
</comment>
<keyword evidence="2" id="KW-1185">Reference proteome</keyword>
<reference evidence="1 2" key="1">
    <citation type="submission" date="2024-10" db="EMBL/GenBank/DDBJ databases">
        <title>The Natural Products Discovery Center: Release of the First 8490 Sequenced Strains for Exploring Actinobacteria Biosynthetic Diversity.</title>
        <authorList>
            <person name="Kalkreuter E."/>
            <person name="Kautsar S.A."/>
            <person name="Yang D."/>
            <person name="Bader C.D."/>
            <person name="Teijaro C.N."/>
            <person name="Fluegel L."/>
            <person name="Davis C.M."/>
            <person name="Simpson J.R."/>
            <person name="Lauterbach L."/>
            <person name="Steele A.D."/>
            <person name="Gui C."/>
            <person name="Meng S."/>
            <person name="Li G."/>
            <person name="Viehrig K."/>
            <person name="Ye F."/>
            <person name="Su P."/>
            <person name="Kiefer A.F."/>
            <person name="Nichols A."/>
            <person name="Cepeda A.J."/>
            <person name="Yan W."/>
            <person name="Fan B."/>
            <person name="Jiang Y."/>
            <person name="Adhikari A."/>
            <person name="Zheng C.-J."/>
            <person name="Schuster L."/>
            <person name="Cowan T.M."/>
            <person name="Smanski M.J."/>
            <person name="Chevrette M.G."/>
            <person name="De Carvalho L.P.S."/>
            <person name="Shen B."/>
        </authorList>
    </citation>
    <scope>NUCLEOTIDE SEQUENCE [LARGE SCALE GENOMIC DNA]</scope>
    <source>
        <strain evidence="1 2">NPDC007147</strain>
    </source>
</reference>
<evidence type="ECO:0000313" key="1">
    <source>
        <dbReference type="EMBL" id="MFE9168049.1"/>
    </source>
</evidence>
<accession>A0ABW6KKU5</accession>
<dbReference type="EMBL" id="JBIAFJ010000001">
    <property type="protein sequence ID" value="MFE9168049.1"/>
    <property type="molecule type" value="Genomic_DNA"/>
</dbReference>
<name>A0ABW6KKU5_9ACTN</name>